<dbReference type="RefSeq" id="XP_022309870.1">
    <property type="nucleotide sequence ID" value="XM_022454162.1"/>
</dbReference>
<feature type="coiled-coil region" evidence="4">
    <location>
        <begin position="38"/>
        <end position="65"/>
    </location>
</feature>
<dbReference type="Proteomes" id="UP000694844">
    <property type="component" value="Chromosome 9"/>
</dbReference>
<dbReference type="InterPro" id="IPR001073">
    <property type="entry name" value="C1q_dom"/>
</dbReference>
<dbReference type="AlphaFoldDB" id="A0A8B8C2R3"/>
<dbReference type="SUPFAM" id="SSF49842">
    <property type="entry name" value="TNF-like"/>
    <property type="match status" value="1"/>
</dbReference>
<dbReference type="Gene3D" id="2.60.120.40">
    <property type="match status" value="1"/>
</dbReference>
<keyword evidence="2" id="KW-0964">Secreted</keyword>
<reference evidence="8" key="1">
    <citation type="submission" date="2025-08" db="UniProtKB">
        <authorList>
            <consortium name="RefSeq"/>
        </authorList>
    </citation>
    <scope>IDENTIFICATION</scope>
    <source>
        <tissue evidence="8">Whole sample</tissue>
    </source>
</reference>
<dbReference type="KEGG" id="cvn:111115430"/>
<evidence type="ECO:0000313" key="7">
    <source>
        <dbReference type="Proteomes" id="UP000694844"/>
    </source>
</evidence>
<organism evidence="7 8">
    <name type="scientific">Crassostrea virginica</name>
    <name type="common">Eastern oyster</name>
    <dbReference type="NCBI Taxonomy" id="6565"/>
    <lineage>
        <taxon>Eukaryota</taxon>
        <taxon>Metazoa</taxon>
        <taxon>Spiralia</taxon>
        <taxon>Lophotrochozoa</taxon>
        <taxon>Mollusca</taxon>
        <taxon>Bivalvia</taxon>
        <taxon>Autobranchia</taxon>
        <taxon>Pteriomorphia</taxon>
        <taxon>Ostreida</taxon>
        <taxon>Ostreoidea</taxon>
        <taxon>Ostreidae</taxon>
        <taxon>Crassostrea</taxon>
    </lineage>
</organism>
<dbReference type="PANTHER" id="PTHR22923:SF116">
    <property type="entry name" value="C1Q DOMAIN-CONTAINING PROTEIN"/>
    <property type="match status" value="1"/>
</dbReference>
<dbReference type="InterPro" id="IPR008983">
    <property type="entry name" value="Tumour_necrosis_fac-like_dom"/>
</dbReference>
<evidence type="ECO:0000313" key="8">
    <source>
        <dbReference type="RefSeq" id="XP_022309870.1"/>
    </source>
</evidence>
<keyword evidence="4" id="KW-0175">Coiled coil</keyword>
<dbReference type="GO" id="GO:0005576">
    <property type="term" value="C:extracellular region"/>
    <property type="evidence" value="ECO:0007669"/>
    <property type="project" value="UniProtKB-SubCell"/>
</dbReference>
<evidence type="ECO:0000256" key="5">
    <source>
        <dbReference type="SAM" id="SignalP"/>
    </source>
</evidence>
<accession>A0A8B8C2R3</accession>
<dbReference type="Pfam" id="PF00386">
    <property type="entry name" value="C1q"/>
    <property type="match status" value="1"/>
</dbReference>
<sequence length="281" mass="31594">MASILLLLFFSTGMVGNLAMSYDCHDLLNTVMSRLDILERKSEHHDHLLKENEELKKIVKDNKAQILELMMTIRNLKLNVYETRKGVHFQNEISSLYIIKDSKIYEGEKGETQLKSAAFMDLRPEKHAEEDLEKDIKKRIRTSLVQVPSDKIAFYAYLSQDTPPNLPVSYILKFDTIKLNLGQGYSQGDGIFTVPRSGVYVFTWTIAVSSSGWSVVDIVLNGEVVGAGNAHAPQGLNTGTGVVVVYSNVGDHVYIRLHENGYYVINSNARGRSSFSGWLLF</sequence>
<dbReference type="PROSITE" id="PS50871">
    <property type="entry name" value="C1Q"/>
    <property type="match status" value="1"/>
</dbReference>
<gene>
    <name evidence="8" type="primary">LOC111115430</name>
</gene>
<protein>
    <submittedName>
        <fullName evidence="8">Uncharacterized protein LOC111115430</fullName>
    </submittedName>
</protein>
<evidence type="ECO:0000256" key="3">
    <source>
        <dbReference type="ARBA" id="ARBA00022729"/>
    </source>
</evidence>
<feature type="chain" id="PRO_5034538468" evidence="5">
    <location>
        <begin position="20"/>
        <end position="281"/>
    </location>
</feature>
<dbReference type="OrthoDB" id="6151356at2759"/>
<evidence type="ECO:0000256" key="4">
    <source>
        <dbReference type="SAM" id="Coils"/>
    </source>
</evidence>
<dbReference type="InterPro" id="IPR050822">
    <property type="entry name" value="Cerebellin_Synaptic_Org"/>
</dbReference>
<keyword evidence="3 5" id="KW-0732">Signal</keyword>
<feature type="domain" description="C1q" evidence="6">
    <location>
        <begin position="147"/>
        <end position="281"/>
    </location>
</feature>
<feature type="signal peptide" evidence="5">
    <location>
        <begin position="1"/>
        <end position="19"/>
    </location>
</feature>
<name>A0A8B8C2R3_CRAVI</name>
<keyword evidence="7" id="KW-1185">Reference proteome</keyword>
<dbReference type="GeneID" id="111115430"/>
<evidence type="ECO:0000256" key="1">
    <source>
        <dbReference type="ARBA" id="ARBA00004613"/>
    </source>
</evidence>
<comment type="subcellular location">
    <subcellularLocation>
        <location evidence="1">Secreted</location>
    </subcellularLocation>
</comment>
<dbReference type="PRINTS" id="PR00007">
    <property type="entry name" value="COMPLEMNTC1Q"/>
</dbReference>
<dbReference type="PANTHER" id="PTHR22923">
    <property type="entry name" value="CEREBELLIN-RELATED"/>
    <property type="match status" value="1"/>
</dbReference>
<evidence type="ECO:0000256" key="2">
    <source>
        <dbReference type="ARBA" id="ARBA00022525"/>
    </source>
</evidence>
<evidence type="ECO:0000259" key="6">
    <source>
        <dbReference type="PROSITE" id="PS50871"/>
    </source>
</evidence>
<dbReference type="SMART" id="SM00110">
    <property type="entry name" value="C1Q"/>
    <property type="match status" value="1"/>
</dbReference>
<proteinExistence type="predicted"/>